<keyword evidence="11" id="KW-0325">Glycoprotein</keyword>
<evidence type="ECO:0000256" key="7">
    <source>
        <dbReference type="ARBA" id="ARBA00022801"/>
    </source>
</evidence>
<evidence type="ECO:0000256" key="6">
    <source>
        <dbReference type="ARBA" id="ARBA00022737"/>
    </source>
</evidence>
<dbReference type="PROSITE" id="PS50092">
    <property type="entry name" value="TSP1"/>
    <property type="match status" value="4"/>
</dbReference>
<keyword evidence="4 13" id="KW-0479">Metal-binding</keyword>
<dbReference type="Pfam" id="PF17771">
    <property type="entry name" value="ADAMTS_CR_2"/>
    <property type="match status" value="1"/>
</dbReference>
<feature type="chain" id="PRO_5019269097" description="Peptidase M12B domain-containing protein" evidence="18">
    <location>
        <begin position="22"/>
        <end position="1250"/>
    </location>
</feature>
<feature type="region of interest" description="Disordered" evidence="16">
    <location>
        <begin position="1231"/>
        <end position="1250"/>
    </location>
</feature>
<keyword evidence="9" id="KW-0482">Metalloprotease</keyword>
<dbReference type="GO" id="GO:0030198">
    <property type="term" value="P:extracellular matrix organization"/>
    <property type="evidence" value="ECO:0007669"/>
    <property type="project" value="InterPro"/>
</dbReference>
<evidence type="ECO:0000256" key="1">
    <source>
        <dbReference type="ARBA" id="ARBA00004613"/>
    </source>
</evidence>
<dbReference type="GO" id="GO:0016020">
    <property type="term" value="C:membrane"/>
    <property type="evidence" value="ECO:0007669"/>
    <property type="project" value="InterPro"/>
</dbReference>
<dbReference type="InterPro" id="IPR024079">
    <property type="entry name" value="MetalloPept_cat_dom_sf"/>
</dbReference>
<evidence type="ECO:0000256" key="17">
    <source>
        <dbReference type="SAM" id="Phobius"/>
    </source>
</evidence>
<dbReference type="InterPro" id="IPR010294">
    <property type="entry name" value="ADAMTS_spacer1"/>
</dbReference>
<keyword evidence="10 14" id="KW-1015">Disulfide bond</keyword>
<feature type="binding site" evidence="13 15">
    <location>
        <position position="269"/>
    </location>
    <ligand>
        <name>Zn(2+)</name>
        <dbReference type="ChEBI" id="CHEBI:29105"/>
        <note>catalytic</note>
    </ligand>
</feature>
<comment type="caution">
    <text evidence="15">Lacks conserved residue(s) required for the propagation of feature annotation.</text>
</comment>
<dbReference type="Proteomes" id="UP000287033">
    <property type="component" value="Unassembled WGS sequence"/>
</dbReference>
<dbReference type="GO" id="GO:0004222">
    <property type="term" value="F:metalloendopeptidase activity"/>
    <property type="evidence" value="ECO:0007669"/>
    <property type="project" value="InterPro"/>
</dbReference>
<feature type="binding site" evidence="13 15">
    <location>
        <position position="263"/>
    </location>
    <ligand>
        <name>Zn(2+)</name>
        <dbReference type="ChEBI" id="CHEBI:29105"/>
        <note>catalytic</note>
    </ligand>
</feature>
<dbReference type="STRING" id="137246.A0A401RLX6"/>
<keyword evidence="13" id="KW-0106">Calcium</keyword>
<dbReference type="Gene3D" id="3.40.390.10">
    <property type="entry name" value="Collagenase (Catalytic Domain)"/>
    <property type="match status" value="1"/>
</dbReference>
<comment type="cofactor">
    <cofactor evidence="13">
        <name>Zn(2+)</name>
        <dbReference type="ChEBI" id="CHEBI:29105"/>
    </cofactor>
    <text evidence="13">Binds 1 zinc ion per subunit.</text>
</comment>
<dbReference type="FunFam" id="2.20.100.10:FF:000005">
    <property type="entry name" value="ADAM metallopeptidase with thrombospondin type 1 motif 9"/>
    <property type="match status" value="2"/>
</dbReference>
<name>A0A401RLX6_CHIPU</name>
<feature type="disulfide bond" evidence="14">
    <location>
        <begin position="237"/>
        <end position="315"/>
    </location>
</feature>
<evidence type="ECO:0000256" key="5">
    <source>
        <dbReference type="ARBA" id="ARBA00022729"/>
    </source>
</evidence>
<dbReference type="PROSITE" id="PS50215">
    <property type="entry name" value="ADAM_MEPRO"/>
    <property type="match status" value="1"/>
</dbReference>
<dbReference type="InterPro" id="IPR000884">
    <property type="entry name" value="TSP1_rpt"/>
</dbReference>
<evidence type="ECO:0000256" key="13">
    <source>
        <dbReference type="PIRSR" id="PIRSR613273-2"/>
    </source>
</evidence>
<accession>A0A401RLX6</accession>
<evidence type="ECO:0000256" key="12">
    <source>
        <dbReference type="PIRSR" id="PIRSR613273-1"/>
    </source>
</evidence>
<keyword evidence="7" id="KW-0378">Hydrolase</keyword>
<sequence length="1250" mass="138132">MTSLSLCLVFLSLQLWSVGFTLKQNVPEFVDDESYLGDLSRIGESAPAIIQCQCQGLIQRQSCEEEHYQTITGQLCSKWGVNVAPRGSGADYLLQPSPGRSRPSLITRRSVRDTKHLELLVVVMHDVYNFHKQDTERYILTNLNIAAELLRDASLGAQLRVHLTKMVILTQPKLGLEITRNLTSSLIDLCRWSRKINPENDSEPIHADLVLYVTRFDLESGSGNKMVRGVTQLGGLCSRSWSCVITEDTGFNLGITMAHEIGHSFGISHDGTGNNCINKTHIMSAEGGYNSIDLTWSKCSREQFVKFLSTSQATCLNDLPASESDLPGQKPGLFYGVDDQCKIAFGAKASACTFSRHDIDVCNVLSCHTDTADHSTCTRLYIPLLDGTECGTNKPCQGTQLNFMATQCSDTNSQPLYHSSSVPVYYKWQPALGYAKGNELCKHMCRAEGKRFMMSRGNSFVDGTRCEMSDPETAPSYKLCVTGHCRIFGCDGKLDSGQVLDNCQVCGGNNSSCREVVGSYTKGSPRAYVTFLTVPPWSTKVRVSNTQSVFSHLGVKIKDQYVVAGAQKISLNVSYPSILEDNKIEYRLHLTKQKLPDTEEIVIDGPTSDTIEIQRERTIHCVKQEALERQRTSDAECAVTARPQSVEMCNNQPCPFRWTFSNWSICSMSCGVGVAERSVTCVQFVNGTNMEVNVTLCPAEAQPPGRTPCIVSICPFELEQTPWSEVSKQLQKETGNITNATAIPDSPSVRRTYLWVPILGSCSTSCGEGVIDVRYVCADPETREEAQQELCHQTFQPHTRFMQCNLQPCPPRWEVNVFGPCNVSCDGGIQERDVYCIKEERSVRQRVPPSSCEITLRPASTQICNTEPCPVRWQTRSESCSVSCGGGFRRRLRYCIKNQGELEQLVPQKECLHLPKPEDGEPCNLHPCPPRWLVSEPGRCSVVCGNGLAKRRVTCVQFHNGTNVEVKKTLCLGLEEPLSLVPCVVSNCPFGWNVQNWSRCSVSCGQGTRNRQLICSNMETTETVADAFCDHLTKLATVEPCDSGPCPTHRPNLTTTKPVPTGTASISRSAVMEYGMVTNRTKPPKSRKGVVNYSRTRNINAESIMRGSNLSLCGFAACAVAGLWNCVTIDPLNIAAGVWMVLNAFVLFLCEAPFCCQFIEFANAVSARADKLRYWQKAVFYCGMAILPIFLRFSITTLFGNAIAFASGVLYGLASLGKKGDAVSYARLQDRRAADEEKQSGMLQGERAEQ</sequence>
<evidence type="ECO:0000256" key="8">
    <source>
        <dbReference type="ARBA" id="ARBA00022833"/>
    </source>
</evidence>
<evidence type="ECO:0000256" key="10">
    <source>
        <dbReference type="ARBA" id="ARBA00023157"/>
    </source>
</evidence>
<dbReference type="Gene3D" id="2.60.120.830">
    <property type="match status" value="1"/>
</dbReference>
<feature type="disulfide bond" evidence="14">
    <location>
        <begin position="341"/>
        <end position="367"/>
    </location>
</feature>
<keyword evidence="2" id="KW-0964">Secreted</keyword>
<dbReference type="InterPro" id="IPR013273">
    <property type="entry name" value="ADAMTS/ADAMTS-like"/>
</dbReference>
<keyword evidence="3" id="KW-0645">Protease</keyword>
<evidence type="ECO:0000256" key="4">
    <source>
        <dbReference type="ARBA" id="ARBA00022723"/>
    </source>
</evidence>
<dbReference type="PRINTS" id="PR01857">
    <property type="entry name" value="ADAMTSFAMILY"/>
</dbReference>
<feature type="binding site" evidence="13">
    <location>
        <position position="201"/>
    </location>
    <ligand>
        <name>Ca(2+)</name>
        <dbReference type="ChEBI" id="CHEBI:29108"/>
        <label>2</label>
    </ligand>
</feature>
<evidence type="ECO:0000256" key="11">
    <source>
        <dbReference type="ARBA" id="ARBA00023180"/>
    </source>
</evidence>
<dbReference type="Pfam" id="PF05986">
    <property type="entry name" value="ADAMTS_spacer1"/>
    <property type="match status" value="1"/>
</dbReference>
<keyword evidence="5 18" id="KW-0732">Signal</keyword>
<comment type="caution">
    <text evidence="20">The sequence shown here is derived from an EMBL/GenBank/DDBJ whole genome shotgun (WGS) entry which is preliminary data.</text>
</comment>
<dbReference type="GO" id="GO:0031012">
    <property type="term" value="C:extracellular matrix"/>
    <property type="evidence" value="ECO:0007669"/>
    <property type="project" value="TreeGrafter"/>
</dbReference>
<comment type="subcellular location">
    <subcellularLocation>
        <location evidence="1">Secreted</location>
    </subcellularLocation>
</comment>
<feature type="transmembrane region" description="Helical" evidence="17">
    <location>
        <begin position="1199"/>
        <end position="1217"/>
    </location>
</feature>
<dbReference type="OMA" id="XGSELLR"/>
<dbReference type="CDD" id="cd04273">
    <property type="entry name" value="ZnMc_ADAMTS_like"/>
    <property type="match status" value="1"/>
</dbReference>
<keyword evidence="17" id="KW-0812">Transmembrane</keyword>
<proteinExistence type="predicted"/>
<keyword evidence="21" id="KW-1185">Reference proteome</keyword>
<dbReference type="OrthoDB" id="9938536at2759"/>
<dbReference type="InterPro" id="IPR041645">
    <property type="entry name" value="ADAMTS_CR_2"/>
</dbReference>
<feature type="binding site" evidence="13">
    <location>
        <position position="318"/>
    </location>
    <ligand>
        <name>Ca(2+)</name>
        <dbReference type="ChEBI" id="CHEBI:29108"/>
        <label>2</label>
    </ligand>
</feature>
<feature type="disulfide bond" evidence="14">
    <location>
        <begin position="276"/>
        <end position="299"/>
    </location>
</feature>
<evidence type="ECO:0000256" key="2">
    <source>
        <dbReference type="ARBA" id="ARBA00022525"/>
    </source>
</evidence>
<evidence type="ECO:0000259" key="19">
    <source>
        <dbReference type="PROSITE" id="PS50215"/>
    </source>
</evidence>
<dbReference type="InterPro" id="IPR045371">
    <property type="entry name" value="ADAMTS_CR_3"/>
</dbReference>
<dbReference type="SUPFAM" id="SSF55486">
    <property type="entry name" value="Metalloproteases ('zincins'), catalytic domain"/>
    <property type="match status" value="1"/>
</dbReference>
<feature type="disulfide bond" evidence="14">
    <location>
        <begin position="190"/>
        <end position="243"/>
    </location>
</feature>
<evidence type="ECO:0000256" key="16">
    <source>
        <dbReference type="SAM" id="MobiDB-lite"/>
    </source>
</evidence>
<evidence type="ECO:0000256" key="18">
    <source>
        <dbReference type="SAM" id="SignalP"/>
    </source>
</evidence>
<feature type="binding site" evidence="13">
    <location>
        <position position="315"/>
    </location>
    <ligand>
        <name>Ca(2+)</name>
        <dbReference type="ChEBI" id="CHEBI:29108"/>
        <label>1</label>
    </ligand>
</feature>
<keyword evidence="8 13" id="KW-0862">Zinc</keyword>
<dbReference type="Pfam" id="PF01421">
    <property type="entry name" value="Reprolysin"/>
    <property type="match status" value="1"/>
</dbReference>
<gene>
    <name evidence="20" type="ORF">chiPu_0018212</name>
</gene>
<feature type="disulfide bond" evidence="14">
    <location>
        <begin position="362"/>
        <end position="396"/>
    </location>
</feature>
<keyword evidence="6" id="KW-0677">Repeat</keyword>
<feature type="binding site" evidence="13">
    <location>
        <position position="318"/>
    </location>
    <ligand>
        <name>Ca(2+)</name>
        <dbReference type="ChEBI" id="CHEBI:29108"/>
        <label>1</label>
    </ligand>
</feature>
<dbReference type="Gene3D" id="3.40.1620.60">
    <property type="match status" value="1"/>
</dbReference>
<dbReference type="AlphaFoldDB" id="A0A401RLX6"/>
<dbReference type="EMBL" id="BEZZ01001504">
    <property type="protein sequence ID" value="GCC19100.1"/>
    <property type="molecule type" value="Genomic_DNA"/>
</dbReference>
<protein>
    <recommendedName>
        <fullName evidence="19">Peptidase M12B domain-containing protein</fullName>
    </recommendedName>
</protein>
<dbReference type="PANTHER" id="PTHR13723">
    <property type="entry name" value="ADAMTS A DISINTEGRIN AND METALLOPROTEASE WITH THROMBOSPONDIN MOTIFS PROTEASE"/>
    <property type="match status" value="1"/>
</dbReference>
<feature type="signal peptide" evidence="18">
    <location>
        <begin position="1"/>
        <end position="21"/>
    </location>
</feature>
<reference evidence="20 21" key="1">
    <citation type="journal article" date="2018" name="Nat. Ecol. Evol.">
        <title>Shark genomes provide insights into elasmobranch evolution and the origin of vertebrates.</title>
        <authorList>
            <person name="Hara Y"/>
            <person name="Yamaguchi K"/>
            <person name="Onimaru K"/>
            <person name="Kadota M"/>
            <person name="Koyanagi M"/>
            <person name="Keeley SD"/>
            <person name="Tatsumi K"/>
            <person name="Tanaka K"/>
            <person name="Motone F"/>
            <person name="Kageyama Y"/>
            <person name="Nozu R"/>
            <person name="Adachi N"/>
            <person name="Nishimura O"/>
            <person name="Nakagawa R"/>
            <person name="Tanegashima C"/>
            <person name="Kiyatake I"/>
            <person name="Matsumoto R"/>
            <person name="Murakumo K"/>
            <person name="Nishida K"/>
            <person name="Terakita A"/>
            <person name="Kuratani S"/>
            <person name="Sato K"/>
            <person name="Hyodo S Kuraku.S."/>
        </authorList>
    </citation>
    <scope>NUCLEOTIDE SEQUENCE [LARGE SCALE GENOMIC DNA]</scope>
</reference>
<evidence type="ECO:0000256" key="9">
    <source>
        <dbReference type="ARBA" id="ARBA00023049"/>
    </source>
</evidence>
<dbReference type="Pfam" id="PF10233">
    <property type="entry name" value="Cg6151-P"/>
    <property type="match status" value="1"/>
</dbReference>
<keyword evidence="17" id="KW-1133">Transmembrane helix</keyword>
<evidence type="ECO:0000256" key="14">
    <source>
        <dbReference type="PIRSR" id="PIRSR613273-3"/>
    </source>
</evidence>
<keyword evidence="17" id="KW-0472">Membrane</keyword>
<feature type="active site" evidence="12 15">
    <location>
        <position position="260"/>
    </location>
</feature>
<organism evidence="20 21">
    <name type="scientific">Chiloscyllium punctatum</name>
    <name type="common">Brownbanded bambooshark</name>
    <name type="synonym">Hemiscyllium punctatum</name>
    <dbReference type="NCBI Taxonomy" id="137246"/>
    <lineage>
        <taxon>Eukaryota</taxon>
        <taxon>Metazoa</taxon>
        <taxon>Chordata</taxon>
        <taxon>Craniata</taxon>
        <taxon>Vertebrata</taxon>
        <taxon>Chondrichthyes</taxon>
        <taxon>Elasmobranchii</taxon>
        <taxon>Galeomorphii</taxon>
        <taxon>Galeoidea</taxon>
        <taxon>Orectolobiformes</taxon>
        <taxon>Hemiscylliidae</taxon>
        <taxon>Chiloscyllium</taxon>
    </lineage>
</organism>
<dbReference type="Pfam" id="PF19236">
    <property type="entry name" value="ADAMTS_CR_3"/>
    <property type="match status" value="1"/>
</dbReference>
<evidence type="ECO:0000256" key="3">
    <source>
        <dbReference type="ARBA" id="ARBA00022670"/>
    </source>
</evidence>
<feature type="domain" description="Peptidase M12B" evidence="19">
    <location>
        <begin position="115"/>
        <end position="320"/>
    </location>
</feature>
<dbReference type="PANTHER" id="PTHR13723:SF20">
    <property type="entry name" value="A DISINTEGRIN AND METALLOPROTEINASE WITH THROMBOSPONDIN MOTIFS 13"/>
    <property type="match status" value="1"/>
</dbReference>
<evidence type="ECO:0000313" key="21">
    <source>
        <dbReference type="Proteomes" id="UP000287033"/>
    </source>
</evidence>
<dbReference type="InterPro" id="IPR036383">
    <property type="entry name" value="TSP1_rpt_sf"/>
</dbReference>
<feature type="binding site" evidence="13">
    <location>
        <position position="118"/>
    </location>
    <ligand>
        <name>Ca(2+)</name>
        <dbReference type="ChEBI" id="CHEBI:29108"/>
        <label>1</label>
    </ligand>
</feature>
<feature type="disulfide bond" evidence="14">
    <location>
        <begin position="352"/>
        <end position="377"/>
    </location>
</feature>
<dbReference type="InterPro" id="IPR019365">
    <property type="entry name" value="TVP18/Ca-channel_flower"/>
</dbReference>
<dbReference type="GO" id="GO:0006508">
    <property type="term" value="P:proteolysis"/>
    <property type="evidence" value="ECO:0007669"/>
    <property type="project" value="UniProtKB-KW"/>
</dbReference>
<feature type="binding site" evidence="13 15">
    <location>
        <position position="259"/>
    </location>
    <ligand>
        <name>Zn(2+)</name>
        <dbReference type="ChEBI" id="CHEBI:29105"/>
        <note>catalytic</note>
    </ligand>
</feature>
<feature type="binding site" evidence="13">
    <location>
        <position position="208"/>
    </location>
    <ligand>
        <name>Ca(2+)</name>
        <dbReference type="ChEBI" id="CHEBI:29108"/>
        <label>1</label>
    </ligand>
</feature>
<dbReference type="SUPFAM" id="SSF82895">
    <property type="entry name" value="TSP-1 type 1 repeat"/>
    <property type="match status" value="5"/>
</dbReference>
<dbReference type="SMART" id="SM01077">
    <property type="entry name" value="Cg6151-P"/>
    <property type="match status" value="1"/>
</dbReference>
<dbReference type="InterPro" id="IPR050439">
    <property type="entry name" value="ADAMTS_ADAMTS-like"/>
</dbReference>
<dbReference type="Pfam" id="PF19030">
    <property type="entry name" value="TSP1_ADAMTS"/>
    <property type="match status" value="5"/>
</dbReference>
<dbReference type="GO" id="GO:0005576">
    <property type="term" value="C:extracellular region"/>
    <property type="evidence" value="ECO:0007669"/>
    <property type="project" value="UniProtKB-SubCell"/>
</dbReference>
<evidence type="ECO:0000256" key="15">
    <source>
        <dbReference type="PROSITE-ProRule" id="PRU00276"/>
    </source>
</evidence>
<dbReference type="GO" id="GO:0046872">
    <property type="term" value="F:metal ion binding"/>
    <property type="evidence" value="ECO:0007669"/>
    <property type="project" value="UniProtKB-KW"/>
</dbReference>
<dbReference type="Gene3D" id="2.20.100.10">
    <property type="entry name" value="Thrombospondin type-1 (TSP1) repeat"/>
    <property type="match status" value="4"/>
</dbReference>
<feature type="binding site" evidence="13">
    <location>
        <position position="201"/>
    </location>
    <ligand>
        <name>Ca(2+)</name>
        <dbReference type="ChEBI" id="CHEBI:29108"/>
        <label>1</label>
    </ligand>
</feature>
<dbReference type="SMART" id="SM00209">
    <property type="entry name" value="TSP1"/>
    <property type="match status" value="6"/>
</dbReference>
<evidence type="ECO:0000313" key="20">
    <source>
        <dbReference type="EMBL" id="GCC19100.1"/>
    </source>
</evidence>
<dbReference type="InterPro" id="IPR001590">
    <property type="entry name" value="Peptidase_M12B"/>
</dbReference>
<feature type="binding site" evidence="13">
    <location>
        <position position="118"/>
    </location>
    <ligand>
        <name>Ca(2+)</name>
        <dbReference type="ChEBI" id="CHEBI:29108"/>
        <label>2</label>
    </ligand>
</feature>